<evidence type="ECO:0000313" key="1">
    <source>
        <dbReference type="Proteomes" id="UP000887579"/>
    </source>
</evidence>
<dbReference type="WBParaSite" id="ES5_v2.g18778.t1">
    <property type="protein sequence ID" value="ES5_v2.g18778.t1"/>
    <property type="gene ID" value="ES5_v2.g18778"/>
</dbReference>
<protein>
    <submittedName>
        <fullName evidence="2">Thiamine pyrophosphate enzyme N-terminal TPP-binding domain-containing protein</fullName>
    </submittedName>
</protein>
<name>A0AC34FNN2_9BILA</name>
<reference evidence="2" key="1">
    <citation type="submission" date="2022-11" db="UniProtKB">
        <authorList>
            <consortium name="WormBaseParasite"/>
        </authorList>
    </citation>
    <scope>IDENTIFICATION</scope>
</reference>
<sequence length="136" mass="14733">MDGYDKAQLWNLSTFINNSDSKSTSSSFEPTVLNFCFLGQTRSNFQKLPIVQQRNHSKIIASDSNKGKSSNMGEIDGANVVARSLKEQGVEYMFGVVGIPVIEIGMAAQAHGIKYIGCRNEQAAAYAAQAMGYLTG</sequence>
<dbReference type="Proteomes" id="UP000887579">
    <property type="component" value="Unplaced"/>
</dbReference>
<accession>A0AC34FNN2</accession>
<proteinExistence type="predicted"/>
<evidence type="ECO:0000313" key="2">
    <source>
        <dbReference type="WBParaSite" id="ES5_v2.g18778.t1"/>
    </source>
</evidence>
<organism evidence="1 2">
    <name type="scientific">Panagrolaimus sp. ES5</name>
    <dbReference type="NCBI Taxonomy" id="591445"/>
    <lineage>
        <taxon>Eukaryota</taxon>
        <taxon>Metazoa</taxon>
        <taxon>Ecdysozoa</taxon>
        <taxon>Nematoda</taxon>
        <taxon>Chromadorea</taxon>
        <taxon>Rhabditida</taxon>
        <taxon>Tylenchina</taxon>
        <taxon>Panagrolaimomorpha</taxon>
        <taxon>Panagrolaimoidea</taxon>
        <taxon>Panagrolaimidae</taxon>
        <taxon>Panagrolaimus</taxon>
    </lineage>
</organism>